<sequence>MVAGSGAIRAGVRRAAVRRGHAARAARRRAGRQVPDTLLHVTGVRAPDPAHAGGGPGAAAVAASGRQTPLARAAHCWDASGLIDGFVRLLPLPAPAAAARRAARRRAAAHAGAARPARAPRARGGARGEVRPHLRDLPPSRGQAAAEEQRKKQPH</sequence>
<name>A0ABQ7PRW7_PLUXY</name>
<dbReference type="EMBL" id="JAHIBW010000030">
    <property type="protein sequence ID" value="KAG7295711.1"/>
    <property type="molecule type" value="Genomic_DNA"/>
</dbReference>
<evidence type="ECO:0000313" key="2">
    <source>
        <dbReference type="EMBL" id="KAG7295711.1"/>
    </source>
</evidence>
<feature type="compositionally biased region" description="Basic and acidic residues" evidence="1">
    <location>
        <begin position="126"/>
        <end position="138"/>
    </location>
</feature>
<gene>
    <name evidence="2" type="ORF">JYU34_022003</name>
</gene>
<evidence type="ECO:0000313" key="3">
    <source>
        <dbReference type="Proteomes" id="UP000823941"/>
    </source>
</evidence>
<comment type="caution">
    <text evidence="2">The sequence shown here is derived from an EMBL/GenBank/DDBJ whole genome shotgun (WGS) entry which is preliminary data.</text>
</comment>
<protein>
    <submittedName>
        <fullName evidence="2">Uncharacterized protein</fullName>
    </submittedName>
</protein>
<dbReference type="Proteomes" id="UP000823941">
    <property type="component" value="Chromosome 30"/>
</dbReference>
<proteinExistence type="predicted"/>
<keyword evidence="3" id="KW-1185">Reference proteome</keyword>
<evidence type="ECO:0000256" key="1">
    <source>
        <dbReference type="SAM" id="MobiDB-lite"/>
    </source>
</evidence>
<feature type="region of interest" description="Disordered" evidence="1">
    <location>
        <begin position="97"/>
        <end position="155"/>
    </location>
</feature>
<organism evidence="2 3">
    <name type="scientific">Plutella xylostella</name>
    <name type="common">Diamondback moth</name>
    <name type="synonym">Plutella maculipennis</name>
    <dbReference type="NCBI Taxonomy" id="51655"/>
    <lineage>
        <taxon>Eukaryota</taxon>
        <taxon>Metazoa</taxon>
        <taxon>Ecdysozoa</taxon>
        <taxon>Arthropoda</taxon>
        <taxon>Hexapoda</taxon>
        <taxon>Insecta</taxon>
        <taxon>Pterygota</taxon>
        <taxon>Neoptera</taxon>
        <taxon>Endopterygota</taxon>
        <taxon>Lepidoptera</taxon>
        <taxon>Glossata</taxon>
        <taxon>Ditrysia</taxon>
        <taxon>Yponomeutoidea</taxon>
        <taxon>Plutellidae</taxon>
        <taxon>Plutella</taxon>
    </lineage>
</organism>
<reference evidence="2 3" key="1">
    <citation type="submission" date="2021-06" db="EMBL/GenBank/DDBJ databases">
        <title>A haploid diamondback moth (Plutella xylostella L.) genome assembly resolves 31 chromosomes and identifies a diamide resistance mutation.</title>
        <authorList>
            <person name="Ward C.M."/>
            <person name="Perry K.D."/>
            <person name="Baker G."/>
            <person name="Powis K."/>
            <person name="Heckel D.G."/>
            <person name="Baxter S.W."/>
        </authorList>
    </citation>
    <scope>NUCLEOTIDE SEQUENCE [LARGE SCALE GENOMIC DNA]</scope>
    <source>
        <strain evidence="2 3">LV</strain>
        <tissue evidence="2">Single pupa</tissue>
    </source>
</reference>
<accession>A0ABQ7PRW7</accession>
<feature type="compositionally biased region" description="Low complexity" evidence="1">
    <location>
        <begin position="109"/>
        <end position="123"/>
    </location>
</feature>